<organism evidence="1 2">
    <name type="scientific">Bradyrhizobium jicamae</name>
    <dbReference type="NCBI Taxonomy" id="280332"/>
    <lineage>
        <taxon>Bacteria</taxon>
        <taxon>Pseudomonadati</taxon>
        <taxon>Pseudomonadota</taxon>
        <taxon>Alphaproteobacteria</taxon>
        <taxon>Hyphomicrobiales</taxon>
        <taxon>Nitrobacteraceae</taxon>
        <taxon>Bradyrhizobium</taxon>
    </lineage>
</organism>
<sequence>MLHRKIRRDGIPCGSCDRSMTSPHAVPCEACEVNARFGNGGFAGRECTPPSAMNPFVICRHHGFGVIARLDRAIRYSRGSFAWAEEPQRTGSPTFAGEDN</sequence>
<evidence type="ECO:0000313" key="2">
    <source>
        <dbReference type="Proteomes" id="UP001315278"/>
    </source>
</evidence>
<proteinExistence type="predicted"/>
<dbReference type="Proteomes" id="UP001315278">
    <property type="component" value="Unassembled WGS sequence"/>
</dbReference>
<reference evidence="2" key="1">
    <citation type="journal article" date="2021" name="ISME J.">
        <title>Evolutionary origin and ecological implication of a unique nif island in free-living Bradyrhizobium lineages.</title>
        <authorList>
            <person name="Tao J."/>
        </authorList>
    </citation>
    <scope>NUCLEOTIDE SEQUENCE [LARGE SCALE GENOMIC DNA]</scope>
    <source>
        <strain evidence="2">SZCCT0434</strain>
    </source>
</reference>
<name>A0ABS5FH01_9BRAD</name>
<dbReference type="RefSeq" id="WP_212492640.1">
    <property type="nucleotide sequence ID" value="NZ_JAFCJH010000009.1"/>
</dbReference>
<evidence type="ECO:0000313" key="1">
    <source>
        <dbReference type="EMBL" id="MBR0796057.1"/>
    </source>
</evidence>
<comment type="caution">
    <text evidence="1">The sequence shown here is derived from an EMBL/GenBank/DDBJ whole genome shotgun (WGS) entry which is preliminary data.</text>
</comment>
<dbReference type="EMBL" id="JAFCJH010000009">
    <property type="protein sequence ID" value="MBR0796057.1"/>
    <property type="molecule type" value="Genomic_DNA"/>
</dbReference>
<protein>
    <submittedName>
        <fullName evidence="1">Uncharacterized protein</fullName>
    </submittedName>
</protein>
<gene>
    <name evidence="1" type="ORF">JQ615_11720</name>
</gene>
<accession>A0ABS5FH01</accession>
<keyword evidence="2" id="KW-1185">Reference proteome</keyword>